<gene>
    <name evidence="2" type="ORF">EG359_12100</name>
</gene>
<name>A0ABM7BMZ9_9FLAO</name>
<keyword evidence="3" id="KW-1185">Reference proteome</keyword>
<feature type="coiled-coil region" evidence="1">
    <location>
        <begin position="53"/>
        <end position="80"/>
    </location>
</feature>
<dbReference type="Proteomes" id="UP000279541">
    <property type="component" value="Chromosome"/>
</dbReference>
<dbReference type="EMBL" id="CP033926">
    <property type="protein sequence ID" value="AZB00315.1"/>
    <property type="molecule type" value="Genomic_DNA"/>
</dbReference>
<accession>A0ABM7BMZ9</accession>
<sequence length="182" mass="21864">MSDEESYESSERLRQWTSESAMMKKLFPTFQHIERIMANKDYPALGNITIASNKFANERIEELELKIEKLENNKNYLDEKLFDNPYPHIFQDIKAFQFFELLHQNYKNSNKALADYSFIYRKMYEENLILETFKPEMFRSWIAKEPYSKDSLDKIKTLSNCSTSDKIIIYNNLKQEIYYNVP</sequence>
<reference evidence="2 3" key="1">
    <citation type="submission" date="2018-11" db="EMBL/GenBank/DDBJ databases">
        <title>Proposal to divide the Flavobacteriaceae and reorganize its genera based on Amino Acid Identity values calculated from whole genome sequences.</title>
        <authorList>
            <person name="Nicholson A.C."/>
            <person name="Gulvik C.A."/>
            <person name="Whitney A.M."/>
            <person name="Humrighouse B.W."/>
            <person name="Bell M."/>
            <person name="Holmes B."/>
            <person name="Steigerwalt A.G."/>
            <person name="Villarma A."/>
            <person name="Sheth M."/>
            <person name="Batra D."/>
            <person name="Pryor J."/>
            <person name="Bernardet J.-F."/>
            <person name="Hugo C."/>
            <person name="Kampfer P."/>
            <person name="Newman J."/>
            <person name="McQuiston J.R."/>
        </authorList>
    </citation>
    <scope>NUCLEOTIDE SEQUENCE [LARGE SCALE GENOMIC DNA]</scope>
    <source>
        <strain evidence="2 3">DSM 16927</strain>
    </source>
</reference>
<evidence type="ECO:0000256" key="1">
    <source>
        <dbReference type="SAM" id="Coils"/>
    </source>
</evidence>
<keyword evidence="1" id="KW-0175">Coiled coil</keyword>
<organism evidence="2 3">
    <name type="scientific">Chryseobacterium joostei</name>
    <dbReference type="NCBI Taxonomy" id="112234"/>
    <lineage>
        <taxon>Bacteria</taxon>
        <taxon>Pseudomonadati</taxon>
        <taxon>Bacteroidota</taxon>
        <taxon>Flavobacteriia</taxon>
        <taxon>Flavobacteriales</taxon>
        <taxon>Weeksellaceae</taxon>
        <taxon>Chryseobacterium group</taxon>
        <taxon>Chryseobacterium</taxon>
    </lineage>
</organism>
<protein>
    <submittedName>
        <fullName evidence="2">Uncharacterized protein</fullName>
    </submittedName>
</protein>
<evidence type="ECO:0000313" key="2">
    <source>
        <dbReference type="EMBL" id="AZB00315.1"/>
    </source>
</evidence>
<evidence type="ECO:0000313" key="3">
    <source>
        <dbReference type="Proteomes" id="UP000279541"/>
    </source>
</evidence>
<proteinExistence type="predicted"/>